<protein>
    <submittedName>
        <fullName evidence="3">Malonyltransferase</fullName>
    </submittedName>
</protein>
<evidence type="ECO:0000313" key="4">
    <source>
        <dbReference type="Proteomes" id="UP001237642"/>
    </source>
</evidence>
<comment type="caution">
    <text evidence="3">The sequence shown here is derived from an EMBL/GenBank/DDBJ whole genome shotgun (WGS) entry which is preliminary data.</text>
</comment>
<evidence type="ECO:0000256" key="1">
    <source>
        <dbReference type="ARBA" id="ARBA00022679"/>
    </source>
</evidence>
<dbReference type="Pfam" id="PF02458">
    <property type="entry name" value="Transferase"/>
    <property type="match status" value="1"/>
</dbReference>
<keyword evidence="4" id="KW-1185">Reference proteome</keyword>
<dbReference type="PANTHER" id="PTHR31625">
    <property type="match status" value="1"/>
</dbReference>
<dbReference type="GO" id="GO:0016747">
    <property type="term" value="F:acyltransferase activity, transferring groups other than amino-acyl groups"/>
    <property type="evidence" value="ECO:0007669"/>
    <property type="project" value="UniProtKB-ARBA"/>
</dbReference>
<reference evidence="3" key="1">
    <citation type="submission" date="2023-02" db="EMBL/GenBank/DDBJ databases">
        <title>Genome of toxic invasive species Heracleum sosnowskyi carries increased number of genes despite the absence of recent whole-genome duplications.</title>
        <authorList>
            <person name="Schelkunov M."/>
            <person name="Shtratnikova V."/>
            <person name="Makarenko M."/>
            <person name="Klepikova A."/>
            <person name="Omelchenko D."/>
            <person name="Novikova G."/>
            <person name="Obukhova E."/>
            <person name="Bogdanov V."/>
            <person name="Penin A."/>
            <person name="Logacheva M."/>
        </authorList>
    </citation>
    <scope>NUCLEOTIDE SEQUENCE</scope>
    <source>
        <strain evidence="3">Hsosn_3</strain>
        <tissue evidence="3">Leaf</tissue>
    </source>
</reference>
<dbReference type="EMBL" id="JAUIZM010000003">
    <property type="protein sequence ID" value="KAK1392699.1"/>
    <property type="molecule type" value="Genomic_DNA"/>
</dbReference>
<dbReference type="Gene3D" id="3.30.559.10">
    <property type="entry name" value="Chloramphenicol acetyltransferase-like domain"/>
    <property type="match status" value="2"/>
</dbReference>
<dbReference type="Proteomes" id="UP001237642">
    <property type="component" value="Unassembled WGS sequence"/>
</dbReference>
<gene>
    <name evidence="3" type="ORF">POM88_011755</name>
</gene>
<dbReference type="AlphaFoldDB" id="A0AAD8IWU2"/>
<evidence type="ECO:0000256" key="2">
    <source>
        <dbReference type="ARBA" id="ARBA00023315"/>
    </source>
</evidence>
<keyword evidence="2" id="KW-0012">Acyltransferase</keyword>
<evidence type="ECO:0000313" key="3">
    <source>
        <dbReference type="EMBL" id="KAK1392699.1"/>
    </source>
</evidence>
<keyword evidence="1" id="KW-0808">Transferase</keyword>
<dbReference type="InterPro" id="IPR051504">
    <property type="entry name" value="Plant_metabolite_acyltrans"/>
</dbReference>
<name>A0AAD8IWU2_9APIA</name>
<proteinExistence type="predicted"/>
<sequence length="472" mass="51761">MANAVGTNTVTVLEHCRISPSLDHSVTEKLLPLTFFDLLWLNWPSLSRVYFYDLPCSTTKFKQTLVPHLKKSLALTLKHYFPFCGNVIIPTTLSNNTGPAIRYLEGDSVSLAIAEFSSTSSKGLEHLSANHARDIDELFSLIPELPPGDTDTIGDDVVQISPVLSVQVTLFPDQGFSVGFRNSHLVADGKTMCNFIATWASINAKQLNGEDDYDSMNTLPFYDRSVINDPKKIGSIFLKFGLRMAEEFSKAPAPTAHKIDLVQATIKINRAQIQGLKDLVLAKLPHVSTFIVVCAYAWTCMAKASISIALGQGIGNENEVEEHFILAIDTRARLDPPIPSNYLGNAVTPGVTTLKTSRLVGQEGFVYAAEEIKKSLHEQINNEEGVLKGLDVFFDFIEGMKGQKNFGVAGSPKFNYYGTDFGWGKPKKYDVVSEKFALVGSRDSDGGLEIGLCLSKSEMDAFTAIFIDGLIN</sequence>
<accession>A0AAD8IWU2</accession>
<dbReference type="InterPro" id="IPR023213">
    <property type="entry name" value="CAT-like_dom_sf"/>
</dbReference>
<reference evidence="3" key="2">
    <citation type="submission" date="2023-05" db="EMBL/GenBank/DDBJ databases">
        <authorList>
            <person name="Schelkunov M.I."/>
        </authorList>
    </citation>
    <scope>NUCLEOTIDE SEQUENCE</scope>
    <source>
        <strain evidence="3">Hsosn_3</strain>
        <tissue evidence="3">Leaf</tissue>
    </source>
</reference>
<organism evidence="3 4">
    <name type="scientific">Heracleum sosnowskyi</name>
    <dbReference type="NCBI Taxonomy" id="360622"/>
    <lineage>
        <taxon>Eukaryota</taxon>
        <taxon>Viridiplantae</taxon>
        <taxon>Streptophyta</taxon>
        <taxon>Embryophyta</taxon>
        <taxon>Tracheophyta</taxon>
        <taxon>Spermatophyta</taxon>
        <taxon>Magnoliopsida</taxon>
        <taxon>eudicotyledons</taxon>
        <taxon>Gunneridae</taxon>
        <taxon>Pentapetalae</taxon>
        <taxon>asterids</taxon>
        <taxon>campanulids</taxon>
        <taxon>Apiales</taxon>
        <taxon>Apiaceae</taxon>
        <taxon>Apioideae</taxon>
        <taxon>apioid superclade</taxon>
        <taxon>Tordylieae</taxon>
        <taxon>Tordyliinae</taxon>
        <taxon>Heracleum</taxon>
    </lineage>
</organism>